<feature type="transmembrane region" description="Helical" evidence="1">
    <location>
        <begin position="182"/>
        <end position="201"/>
    </location>
</feature>
<dbReference type="Proteomes" id="UP000176198">
    <property type="component" value="Unassembled WGS sequence"/>
</dbReference>
<dbReference type="AlphaFoldDB" id="A0A1F7WHA6"/>
<gene>
    <name evidence="3" type="ORF">A2115_01460</name>
</gene>
<keyword evidence="1" id="KW-1133">Transmembrane helix</keyword>
<evidence type="ECO:0000259" key="2">
    <source>
        <dbReference type="Pfam" id="PF08241"/>
    </source>
</evidence>
<comment type="caution">
    <text evidence="3">The sequence shown here is derived from an EMBL/GenBank/DDBJ whole genome shotgun (WGS) entry which is preliminary data.</text>
</comment>
<proteinExistence type="predicted"/>
<evidence type="ECO:0000313" key="4">
    <source>
        <dbReference type="Proteomes" id="UP000176198"/>
    </source>
</evidence>
<dbReference type="STRING" id="1802471.A2115_01460"/>
<name>A0A1F7WHA6_9BACT</name>
<evidence type="ECO:0000313" key="3">
    <source>
        <dbReference type="EMBL" id="OGM02160.1"/>
    </source>
</evidence>
<feature type="domain" description="Methyltransferase type 11" evidence="2">
    <location>
        <begin position="30"/>
        <end position="123"/>
    </location>
</feature>
<dbReference type="Pfam" id="PF08241">
    <property type="entry name" value="Methyltransf_11"/>
    <property type="match status" value="1"/>
</dbReference>
<protein>
    <recommendedName>
        <fullName evidence="2">Methyltransferase type 11 domain-containing protein</fullName>
    </recommendedName>
</protein>
<dbReference type="EMBL" id="MGFJ01000028">
    <property type="protein sequence ID" value="OGM02160.1"/>
    <property type="molecule type" value="Genomic_DNA"/>
</dbReference>
<reference evidence="3 4" key="1">
    <citation type="journal article" date="2016" name="Nat. Commun.">
        <title>Thousands of microbial genomes shed light on interconnected biogeochemical processes in an aquifer system.</title>
        <authorList>
            <person name="Anantharaman K."/>
            <person name="Brown C.T."/>
            <person name="Hug L.A."/>
            <person name="Sharon I."/>
            <person name="Castelle C.J."/>
            <person name="Probst A.J."/>
            <person name="Thomas B.C."/>
            <person name="Singh A."/>
            <person name="Wilkins M.J."/>
            <person name="Karaoz U."/>
            <person name="Brodie E.L."/>
            <person name="Williams K.H."/>
            <person name="Hubbard S.S."/>
            <person name="Banfield J.F."/>
        </authorList>
    </citation>
    <scope>NUCLEOTIDE SEQUENCE [LARGE SCALE GENOMIC DNA]</scope>
</reference>
<dbReference type="PANTHER" id="PTHR43591">
    <property type="entry name" value="METHYLTRANSFERASE"/>
    <property type="match status" value="1"/>
</dbReference>
<evidence type="ECO:0000256" key="1">
    <source>
        <dbReference type="SAM" id="Phobius"/>
    </source>
</evidence>
<dbReference type="CDD" id="cd02440">
    <property type="entry name" value="AdoMet_MTases"/>
    <property type="match status" value="1"/>
</dbReference>
<dbReference type="Gene3D" id="3.40.50.150">
    <property type="entry name" value="Vaccinia Virus protein VP39"/>
    <property type="match status" value="1"/>
</dbReference>
<keyword evidence="1" id="KW-0812">Transmembrane</keyword>
<sequence>MLAYLPKSHSRFFHVYYALEALTKVGGKVLDVGCGRGGITMTIKRSFPKLSVTACDKDEGALREFRKDAKRLGIKILKSDAHKLPFKDASFEAVVMFDVLEHLKIPQRAILEAARVTKKGGVFHLVVPIEAELSTLDGWIKKIFGKNLKRKPIGHIQQFFQKDIENFLSAAKLKPEKFYYSYHFFFQIISFIYFFFVSAKGGEYIPLVSESRIVNKLISSLATCLGWITYLESKLLSGVKGQALHITSKKM</sequence>
<dbReference type="SUPFAM" id="SSF53335">
    <property type="entry name" value="S-adenosyl-L-methionine-dependent methyltransferases"/>
    <property type="match status" value="1"/>
</dbReference>
<accession>A0A1F7WHA6</accession>
<dbReference type="InterPro" id="IPR029063">
    <property type="entry name" value="SAM-dependent_MTases_sf"/>
</dbReference>
<keyword evidence="1" id="KW-0472">Membrane</keyword>
<dbReference type="InterPro" id="IPR013216">
    <property type="entry name" value="Methyltransf_11"/>
</dbReference>
<organism evidence="3 4">
    <name type="scientific">Candidatus Woesebacteria bacterium GWA1_41_8</name>
    <dbReference type="NCBI Taxonomy" id="1802471"/>
    <lineage>
        <taxon>Bacteria</taxon>
        <taxon>Candidatus Woeseibacteriota</taxon>
    </lineage>
</organism>
<dbReference type="GO" id="GO:0008757">
    <property type="term" value="F:S-adenosylmethionine-dependent methyltransferase activity"/>
    <property type="evidence" value="ECO:0007669"/>
    <property type="project" value="InterPro"/>
</dbReference>